<dbReference type="GO" id="GO:0005840">
    <property type="term" value="C:ribosome"/>
    <property type="evidence" value="ECO:0007669"/>
    <property type="project" value="UniProtKB-KW"/>
</dbReference>
<evidence type="ECO:0000256" key="2">
    <source>
        <dbReference type="ARBA" id="ARBA00022490"/>
    </source>
</evidence>
<dbReference type="InterPro" id="IPR050078">
    <property type="entry name" value="Ribosomal_L11_MeTrfase_PrmA"/>
</dbReference>
<dbReference type="GO" id="GO:0008276">
    <property type="term" value="F:protein methyltransferase activity"/>
    <property type="evidence" value="ECO:0007669"/>
    <property type="project" value="UniProtKB-UniRule"/>
</dbReference>
<dbReference type="NCBIfam" id="TIGR00406">
    <property type="entry name" value="prmA"/>
    <property type="match status" value="1"/>
</dbReference>
<evidence type="ECO:0000256" key="4">
    <source>
        <dbReference type="ARBA" id="ARBA00022679"/>
    </source>
</evidence>
<comment type="subcellular location">
    <subcellularLocation>
        <location evidence="6">Cytoplasm</location>
    </subcellularLocation>
</comment>
<keyword evidence="3 6" id="KW-0489">Methyltransferase</keyword>
<comment type="catalytic activity">
    <reaction evidence="6">
        <text>L-lysyl-[protein] + 3 S-adenosyl-L-methionine = N(6),N(6),N(6)-trimethyl-L-lysyl-[protein] + 3 S-adenosyl-L-homocysteine + 3 H(+)</text>
        <dbReference type="Rhea" id="RHEA:54192"/>
        <dbReference type="Rhea" id="RHEA-COMP:9752"/>
        <dbReference type="Rhea" id="RHEA-COMP:13826"/>
        <dbReference type="ChEBI" id="CHEBI:15378"/>
        <dbReference type="ChEBI" id="CHEBI:29969"/>
        <dbReference type="ChEBI" id="CHEBI:57856"/>
        <dbReference type="ChEBI" id="CHEBI:59789"/>
        <dbReference type="ChEBI" id="CHEBI:61961"/>
    </reaction>
</comment>
<evidence type="ECO:0000256" key="5">
    <source>
        <dbReference type="ARBA" id="ARBA00022691"/>
    </source>
</evidence>
<protein>
    <recommendedName>
        <fullName evidence="6">Ribosomal protein L11 methyltransferase</fullName>
        <shortName evidence="6">L11 Mtase</shortName>
        <ecNumber evidence="6">2.1.1.-</ecNumber>
    </recommendedName>
</protein>
<keyword evidence="8" id="KW-1185">Reference proteome</keyword>
<comment type="caution">
    <text evidence="7">The sequence shown here is derived from an EMBL/GenBank/DDBJ whole genome shotgun (WGS) entry which is preliminary data.</text>
</comment>
<dbReference type="Proteomes" id="UP000474676">
    <property type="component" value="Unassembled WGS sequence"/>
</dbReference>
<dbReference type="PANTHER" id="PTHR43648:SF1">
    <property type="entry name" value="ELECTRON TRANSFER FLAVOPROTEIN BETA SUBUNIT LYSINE METHYLTRANSFERASE"/>
    <property type="match status" value="1"/>
</dbReference>
<dbReference type="EMBL" id="VUMZ01000011">
    <property type="protein sequence ID" value="MST52630.1"/>
    <property type="molecule type" value="Genomic_DNA"/>
</dbReference>
<keyword evidence="4 6" id="KW-0808">Transferase</keyword>
<dbReference type="PIRSF" id="PIRSF000401">
    <property type="entry name" value="RPL11_MTase"/>
    <property type="match status" value="1"/>
</dbReference>
<evidence type="ECO:0000313" key="8">
    <source>
        <dbReference type="Proteomes" id="UP000474676"/>
    </source>
</evidence>
<dbReference type="AlphaFoldDB" id="A0A6L5Y7G0"/>
<name>A0A6L5Y7G0_9FIRM</name>
<dbReference type="InterPro" id="IPR004498">
    <property type="entry name" value="Ribosomal_PrmA_MeTrfase"/>
</dbReference>
<comment type="function">
    <text evidence="6">Methylates ribosomal protein L11.</text>
</comment>
<reference evidence="7 8" key="1">
    <citation type="submission" date="2019-08" db="EMBL/GenBank/DDBJ databases">
        <title>In-depth cultivation of the pig gut microbiome towards novel bacterial diversity and tailored functional studies.</title>
        <authorList>
            <person name="Wylensek D."/>
            <person name="Hitch T.C.A."/>
            <person name="Clavel T."/>
        </authorList>
    </citation>
    <scope>NUCLEOTIDE SEQUENCE [LARGE SCALE GENOMIC DNA]</scope>
    <source>
        <strain evidence="7 8">WCA-MUC-591-APC-3H</strain>
    </source>
</reference>
<evidence type="ECO:0000313" key="7">
    <source>
        <dbReference type="EMBL" id="MST52630.1"/>
    </source>
</evidence>
<gene>
    <name evidence="6" type="primary">prmA</name>
    <name evidence="7" type="ORF">FYJ64_10005</name>
</gene>
<proteinExistence type="inferred from homology"/>
<accession>A0A6L5Y7G0</accession>
<evidence type="ECO:0000256" key="6">
    <source>
        <dbReference type="HAMAP-Rule" id="MF_00735"/>
    </source>
</evidence>
<dbReference type="Gene3D" id="3.40.50.150">
    <property type="entry name" value="Vaccinia Virus protein VP39"/>
    <property type="match status" value="1"/>
</dbReference>
<evidence type="ECO:0000256" key="3">
    <source>
        <dbReference type="ARBA" id="ARBA00022603"/>
    </source>
</evidence>
<dbReference type="GO" id="GO:0032259">
    <property type="term" value="P:methylation"/>
    <property type="evidence" value="ECO:0007669"/>
    <property type="project" value="UniProtKB-KW"/>
</dbReference>
<dbReference type="PANTHER" id="PTHR43648">
    <property type="entry name" value="ELECTRON TRANSFER FLAVOPROTEIN BETA SUBUNIT LYSINE METHYLTRANSFERASE"/>
    <property type="match status" value="1"/>
</dbReference>
<dbReference type="GO" id="GO:0005737">
    <property type="term" value="C:cytoplasm"/>
    <property type="evidence" value="ECO:0007669"/>
    <property type="project" value="UniProtKB-SubCell"/>
</dbReference>
<feature type="binding site" evidence="6">
    <location>
        <position position="256"/>
    </location>
    <ligand>
        <name>S-adenosyl-L-methionine</name>
        <dbReference type="ChEBI" id="CHEBI:59789"/>
    </ligand>
</feature>
<feature type="binding site" evidence="6">
    <location>
        <position position="170"/>
    </location>
    <ligand>
        <name>S-adenosyl-L-methionine</name>
        <dbReference type="ChEBI" id="CHEBI:59789"/>
    </ligand>
</feature>
<keyword evidence="7" id="KW-0687">Ribonucleoprotein</keyword>
<dbReference type="CDD" id="cd02440">
    <property type="entry name" value="AdoMet_MTases"/>
    <property type="match status" value="1"/>
</dbReference>
<dbReference type="HAMAP" id="MF_00735">
    <property type="entry name" value="Methyltr_PrmA"/>
    <property type="match status" value="1"/>
</dbReference>
<dbReference type="Pfam" id="PF06325">
    <property type="entry name" value="PrmA"/>
    <property type="match status" value="1"/>
</dbReference>
<dbReference type="SUPFAM" id="SSF53335">
    <property type="entry name" value="S-adenosyl-L-methionine-dependent methyltransferases"/>
    <property type="match status" value="1"/>
</dbReference>
<dbReference type="InterPro" id="IPR029063">
    <property type="entry name" value="SAM-dependent_MTases_sf"/>
</dbReference>
<keyword evidence="7" id="KW-0689">Ribosomal protein</keyword>
<keyword evidence="2 6" id="KW-0963">Cytoplasm</keyword>
<dbReference type="GeneID" id="303115655"/>
<evidence type="ECO:0000256" key="1">
    <source>
        <dbReference type="ARBA" id="ARBA00009741"/>
    </source>
</evidence>
<feature type="binding site" evidence="6">
    <location>
        <position position="191"/>
    </location>
    <ligand>
        <name>S-adenosyl-L-methionine</name>
        <dbReference type="ChEBI" id="CHEBI:59789"/>
    </ligand>
</feature>
<dbReference type="EC" id="2.1.1.-" evidence="6"/>
<comment type="similarity">
    <text evidence="1 6">Belongs to the methyltransferase superfamily. PrmA family.</text>
</comment>
<sequence>MKYYQIDIETSEAGIEAAVGKLLSIGIEDTEVSDPRDIQEIMDKKESYEWDYIDGEVTERMKETPRVTVYTEDPAQVREIRVAIRELALEAAEGMFGSGADLGSLEVTVTEQDDSRWKDRWKEYFRPFKVSEKIVIRPTWEPLPAELADADAVIEIDPGMAFGTGTHETTAMCIQMLEEYVKPGMRVLDAGCGSGILSIAAAKLGASEVLGIDIDETAVEVAKANLVQNRVDSTAMAACGDVTKGVDFTADLVVANLMAELICMITPDIPAHLAPGGVFITSGILTEKKEMVVKHLLDAGFAVDRIRDKGEWCCIAARLPEKDGAR</sequence>
<keyword evidence="5 6" id="KW-0949">S-adenosyl-L-methionine</keyword>
<organism evidence="7 8">
    <name type="scientific">Hornefia butyriciproducens</name>
    <dbReference type="NCBI Taxonomy" id="2652293"/>
    <lineage>
        <taxon>Bacteria</taxon>
        <taxon>Bacillati</taxon>
        <taxon>Bacillota</taxon>
        <taxon>Clostridia</taxon>
        <taxon>Peptostreptococcales</taxon>
        <taxon>Anaerovoracaceae</taxon>
        <taxon>Hornefia</taxon>
    </lineage>
</organism>
<feature type="binding site" evidence="6">
    <location>
        <position position="213"/>
    </location>
    <ligand>
        <name>S-adenosyl-L-methionine</name>
        <dbReference type="ChEBI" id="CHEBI:59789"/>
    </ligand>
</feature>
<dbReference type="RefSeq" id="WP_154575014.1">
    <property type="nucleotide sequence ID" value="NZ_JAXDTB010000029.1"/>
</dbReference>